<gene>
    <name evidence="1" type="ORF">TanjilG_28580</name>
</gene>
<accession>A0A4P1RJ61</accession>
<proteinExistence type="predicted"/>
<sequence length="65" mass="7641">MDVENLMDHMKEILTSHTDNMMGKFKEHDDILNVRMDIMGLMIDLGFEDIYRRISRLEGNFPPIG</sequence>
<evidence type="ECO:0000313" key="2">
    <source>
        <dbReference type="Proteomes" id="UP000188354"/>
    </source>
</evidence>
<keyword evidence="2" id="KW-1185">Reference proteome</keyword>
<name>A0A4P1RJ61_LUPAN</name>
<dbReference type="Proteomes" id="UP000188354">
    <property type="component" value="Chromosome LG05"/>
</dbReference>
<dbReference type="AlphaFoldDB" id="A0A4P1RJ61"/>
<dbReference type="Gramene" id="OIW12172">
    <property type="protein sequence ID" value="OIW12172"/>
    <property type="gene ID" value="TanjilG_28580"/>
</dbReference>
<evidence type="ECO:0000313" key="1">
    <source>
        <dbReference type="EMBL" id="OIW12172.1"/>
    </source>
</evidence>
<dbReference type="EMBL" id="CM007365">
    <property type="protein sequence ID" value="OIW12172.1"/>
    <property type="molecule type" value="Genomic_DNA"/>
</dbReference>
<protein>
    <submittedName>
        <fullName evidence="1">Uncharacterized protein</fullName>
    </submittedName>
</protein>
<organism evidence="1 2">
    <name type="scientific">Lupinus angustifolius</name>
    <name type="common">Narrow-leaved blue lupine</name>
    <dbReference type="NCBI Taxonomy" id="3871"/>
    <lineage>
        <taxon>Eukaryota</taxon>
        <taxon>Viridiplantae</taxon>
        <taxon>Streptophyta</taxon>
        <taxon>Embryophyta</taxon>
        <taxon>Tracheophyta</taxon>
        <taxon>Spermatophyta</taxon>
        <taxon>Magnoliopsida</taxon>
        <taxon>eudicotyledons</taxon>
        <taxon>Gunneridae</taxon>
        <taxon>Pentapetalae</taxon>
        <taxon>rosids</taxon>
        <taxon>fabids</taxon>
        <taxon>Fabales</taxon>
        <taxon>Fabaceae</taxon>
        <taxon>Papilionoideae</taxon>
        <taxon>50 kb inversion clade</taxon>
        <taxon>genistoids sensu lato</taxon>
        <taxon>core genistoids</taxon>
        <taxon>Genisteae</taxon>
        <taxon>Lupinus</taxon>
    </lineage>
</organism>
<reference evidence="1 2" key="1">
    <citation type="journal article" date="2017" name="Plant Biotechnol. J.">
        <title>A comprehensive draft genome sequence for lupin (Lupinus angustifolius), an emerging health food: insights into plant-microbe interactions and legume evolution.</title>
        <authorList>
            <person name="Hane J.K."/>
            <person name="Ming Y."/>
            <person name="Kamphuis L.G."/>
            <person name="Nelson M.N."/>
            <person name="Garg G."/>
            <person name="Atkins C.A."/>
            <person name="Bayer P.E."/>
            <person name="Bravo A."/>
            <person name="Bringans S."/>
            <person name="Cannon S."/>
            <person name="Edwards D."/>
            <person name="Foley R."/>
            <person name="Gao L.L."/>
            <person name="Harrison M.J."/>
            <person name="Huang W."/>
            <person name="Hurgobin B."/>
            <person name="Li S."/>
            <person name="Liu C.W."/>
            <person name="McGrath A."/>
            <person name="Morahan G."/>
            <person name="Murray J."/>
            <person name="Weller J."/>
            <person name="Jian J."/>
            <person name="Singh K.B."/>
        </authorList>
    </citation>
    <scope>NUCLEOTIDE SEQUENCE [LARGE SCALE GENOMIC DNA]</scope>
    <source>
        <strain evidence="2">cv. Tanjil</strain>
        <tissue evidence="1">Whole plant</tissue>
    </source>
</reference>